<keyword evidence="5" id="KW-0732">Signal</keyword>
<evidence type="ECO:0000256" key="3">
    <source>
        <dbReference type="ARBA" id="ARBA00022801"/>
    </source>
</evidence>
<dbReference type="SUPFAM" id="SSF53649">
    <property type="entry name" value="Alkaline phosphatase-like"/>
    <property type="match status" value="1"/>
</dbReference>
<dbReference type="Gene3D" id="3.40.720.10">
    <property type="entry name" value="Alkaline Phosphatase, subunit A"/>
    <property type="match status" value="1"/>
</dbReference>
<feature type="signal peptide" evidence="5">
    <location>
        <begin position="1"/>
        <end position="30"/>
    </location>
</feature>
<keyword evidence="2" id="KW-0479">Metal-binding</keyword>
<dbReference type="InterPro" id="IPR024607">
    <property type="entry name" value="Sulfatase_CS"/>
</dbReference>
<comment type="caution">
    <text evidence="7">The sequence shown here is derived from an EMBL/GenBank/DDBJ whole genome shotgun (WGS) entry which is preliminary data.</text>
</comment>
<dbReference type="Pfam" id="PF00884">
    <property type="entry name" value="Sulfatase"/>
    <property type="match status" value="1"/>
</dbReference>
<evidence type="ECO:0000313" key="8">
    <source>
        <dbReference type="Proteomes" id="UP001145087"/>
    </source>
</evidence>
<evidence type="ECO:0000256" key="1">
    <source>
        <dbReference type="ARBA" id="ARBA00008779"/>
    </source>
</evidence>
<sequence>MKILNMKRFMKVLNCFITLFVLLSSCSNSTSKKGVITEKSARPNIIYIYTDQQSETMMSCAGNTYLKTPAMDYIATNGIRFTRAYTTNPVCSPARVSLMTGRFPGYFNDKNGEQTRENAGAMKIPEVSENVKSTTIAAYLKKAGYDLVFGGKEHLPPSLSPTALGFVDITNNERDVLAQEAAKYIKKEHEKPYFMVVSLINPHDICYMAIRDFAETEQSKRILQTGKTEIETLDKALELPEGIEQEFFFAEYCPPLPPNFEPQEDEALAIGSLLERRSFRKNARENYTEEQWRMHRWAYARLTEMVDKQIQVILDAVKESGQEENTLIIFSSDHGDNDSSHRMEHKTVLYEESANIPFAAMWKGHIPKGQVDTISLISNGLDLLPTVCDYAGIKGEVDPRGRSLKPLFEGKNIDWRETLAVEGEISRMVVNEDGYKYVRYDAVGMEERLMDLNIDPFETTHFTNDESHSDVLSKLRKSFEEEWFPNL</sequence>
<evidence type="ECO:0000256" key="5">
    <source>
        <dbReference type="SAM" id="SignalP"/>
    </source>
</evidence>
<protein>
    <submittedName>
        <fullName evidence="7">Sulfatase-like hydrolase/transferase</fullName>
    </submittedName>
</protein>
<dbReference type="GO" id="GO:0004065">
    <property type="term" value="F:arylsulfatase activity"/>
    <property type="evidence" value="ECO:0007669"/>
    <property type="project" value="TreeGrafter"/>
</dbReference>
<dbReference type="RefSeq" id="WP_343335801.1">
    <property type="nucleotide sequence ID" value="NZ_JAPOHD010000069.1"/>
</dbReference>
<evidence type="ECO:0000256" key="4">
    <source>
        <dbReference type="ARBA" id="ARBA00022837"/>
    </source>
</evidence>
<dbReference type="PROSITE" id="PS00523">
    <property type="entry name" value="SULFATASE_1"/>
    <property type="match status" value="1"/>
</dbReference>
<dbReference type="GO" id="GO:0046872">
    <property type="term" value="F:metal ion binding"/>
    <property type="evidence" value="ECO:0007669"/>
    <property type="project" value="UniProtKB-KW"/>
</dbReference>
<evidence type="ECO:0000259" key="6">
    <source>
        <dbReference type="Pfam" id="PF00884"/>
    </source>
</evidence>
<dbReference type="PROSITE" id="PS51257">
    <property type="entry name" value="PROKAR_LIPOPROTEIN"/>
    <property type="match status" value="1"/>
</dbReference>
<dbReference type="InterPro" id="IPR017850">
    <property type="entry name" value="Alkaline_phosphatase_core_sf"/>
</dbReference>
<proteinExistence type="inferred from homology"/>
<reference evidence="7" key="1">
    <citation type="submission" date="2022-11" db="EMBL/GenBank/DDBJ databases">
        <title>Marilongibacter aestuarii gen. nov., sp. nov., isolated from tidal flat sediment.</title>
        <authorList>
            <person name="Jiayan W."/>
        </authorList>
    </citation>
    <scope>NUCLEOTIDE SEQUENCE</scope>
    <source>
        <strain evidence="7">Z1-6</strain>
    </source>
</reference>
<dbReference type="InterPro" id="IPR050738">
    <property type="entry name" value="Sulfatase"/>
</dbReference>
<evidence type="ECO:0000256" key="2">
    <source>
        <dbReference type="ARBA" id="ARBA00022723"/>
    </source>
</evidence>
<organism evidence="7 8">
    <name type="scientific">Draconibacterium aestuarii</name>
    <dbReference type="NCBI Taxonomy" id="2998507"/>
    <lineage>
        <taxon>Bacteria</taxon>
        <taxon>Pseudomonadati</taxon>
        <taxon>Bacteroidota</taxon>
        <taxon>Bacteroidia</taxon>
        <taxon>Marinilabiliales</taxon>
        <taxon>Prolixibacteraceae</taxon>
        <taxon>Draconibacterium</taxon>
    </lineage>
</organism>
<feature type="chain" id="PRO_5040842446" evidence="5">
    <location>
        <begin position="31"/>
        <end position="487"/>
    </location>
</feature>
<dbReference type="PANTHER" id="PTHR42693">
    <property type="entry name" value="ARYLSULFATASE FAMILY MEMBER"/>
    <property type="match status" value="1"/>
</dbReference>
<name>A0A9X3FAR6_9BACT</name>
<dbReference type="Proteomes" id="UP001145087">
    <property type="component" value="Unassembled WGS sequence"/>
</dbReference>
<keyword evidence="3 7" id="KW-0378">Hydrolase</keyword>
<dbReference type="EMBL" id="JAPOHD010000069">
    <property type="protein sequence ID" value="MCY1723475.1"/>
    <property type="molecule type" value="Genomic_DNA"/>
</dbReference>
<keyword evidence="4" id="KW-0106">Calcium</keyword>
<dbReference type="InterPro" id="IPR000917">
    <property type="entry name" value="Sulfatase_N"/>
</dbReference>
<accession>A0A9X3FAR6</accession>
<feature type="domain" description="Sulfatase N-terminal" evidence="6">
    <location>
        <begin position="43"/>
        <end position="393"/>
    </location>
</feature>
<comment type="similarity">
    <text evidence="1">Belongs to the sulfatase family.</text>
</comment>
<evidence type="ECO:0000313" key="7">
    <source>
        <dbReference type="EMBL" id="MCY1723475.1"/>
    </source>
</evidence>
<dbReference type="PANTHER" id="PTHR42693:SF53">
    <property type="entry name" value="ENDO-4-O-SULFATASE"/>
    <property type="match status" value="1"/>
</dbReference>
<gene>
    <name evidence="7" type="ORF">OU798_24200</name>
</gene>
<dbReference type="AlphaFoldDB" id="A0A9X3FAR6"/>
<keyword evidence="8" id="KW-1185">Reference proteome</keyword>